<evidence type="ECO:0000256" key="1">
    <source>
        <dbReference type="SAM" id="MobiDB-lite"/>
    </source>
</evidence>
<dbReference type="Proteomes" id="UP000308652">
    <property type="component" value="Unassembled WGS sequence"/>
</dbReference>
<feature type="region of interest" description="Disordered" evidence="1">
    <location>
        <begin position="79"/>
        <end position="117"/>
    </location>
</feature>
<feature type="compositionally biased region" description="Low complexity" evidence="1">
    <location>
        <begin position="520"/>
        <end position="533"/>
    </location>
</feature>
<feature type="compositionally biased region" description="Polar residues" evidence="1">
    <location>
        <begin position="319"/>
        <end position="334"/>
    </location>
</feature>
<protein>
    <submittedName>
        <fullName evidence="2">Uncharacterized protein</fullName>
    </submittedName>
</protein>
<feature type="compositionally biased region" description="Low complexity" evidence="1">
    <location>
        <begin position="360"/>
        <end position="378"/>
    </location>
</feature>
<name>A0A5C3LPD6_9AGAR</name>
<reference evidence="2 3" key="1">
    <citation type="journal article" date="2019" name="Nat. Ecol. Evol.">
        <title>Megaphylogeny resolves global patterns of mushroom evolution.</title>
        <authorList>
            <person name="Varga T."/>
            <person name="Krizsan K."/>
            <person name="Foldi C."/>
            <person name="Dima B."/>
            <person name="Sanchez-Garcia M."/>
            <person name="Sanchez-Ramirez S."/>
            <person name="Szollosi G.J."/>
            <person name="Szarkandi J.G."/>
            <person name="Papp V."/>
            <person name="Albert L."/>
            <person name="Andreopoulos W."/>
            <person name="Angelini C."/>
            <person name="Antonin V."/>
            <person name="Barry K.W."/>
            <person name="Bougher N.L."/>
            <person name="Buchanan P."/>
            <person name="Buyck B."/>
            <person name="Bense V."/>
            <person name="Catcheside P."/>
            <person name="Chovatia M."/>
            <person name="Cooper J."/>
            <person name="Damon W."/>
            <person name="Desjardin D."/>
            <person name="Finy P."/>
            <person name="Geml J."/>
            <person name="Haridas S."/>
            <person name="Hughes K."/>
            <person name="Justo A."/>
            <person name="Karasinski D."/>
            <person name="Kautmanova I."/>
            <person name="Kiss B."/>
            <person name="Kocsube S."/>
            <person name="Kotiranta H."/>
            <person name="LaButti K.M."/>
            <person name="Lechner B.E."/>
            <person name="Liimatainen K."/>
            <person name="Lipzen A."/>
            <person name="Lukacs Z."/>
            <person name="Mihaltcheva S."/>
            <person name="Morgado L.N."/>
            <person name="Niskanen T."/>
            <person name="Noordeloos M.E."/>
            <person name="Ohm R.A."/>
            <person name="Ortiz-Santana B."/>
            <person name="Ovrebo C."/>
            <person name="Racz N."/>
            <person name="Riley R."/>
            <person name="Savchenko A."/>
            <person name="Shiryaev A."/>
            <person name="Soop K."/>
            <person name="Spirin V."/>
            <person name="Szebenyi C."/>
            <person name="Tomsovsky M."/>
            <person name="Tulloss R.E."/>
            <person name="Uehling J."/>
            <person name="Grigoriev I.V."/>
            <person name="Vagvolgyi C."/>
            <person name="Papp T."/>
            <person name="Martin F.M."/>
            <person name="Miettinen O."/>
            <person name="Hibbett D.S."/>
            <person name="Nagy L.G."/>
        </authorList>
    </citation>
    <scope>NUCLEOTIDE SEQUENCE [LARGE SCALE GENOMIC DNA]</scope>
    <source>
        <strain evidence="2 3">CBS 166.37</strain>
    </source>
</reference>
<keyword evidence="3" id="KW-1185">Reference proteome</keyword>
<dbReference type="AlphaFoldDB" id="A0A5C3LPD6"/>
<organism evidence="2 3">
    <name type="scientific">Crucibulum laeve</name>
    <dbReference type="NCBI Taxonomy" id="68775"/>
    <lineage>
        <taxon>Eukaryota</taxon>
        <taxon>Fungi</taxon>
        <taxon>Dikarya</taxon>
        <taxon>Basidiomycota</taxon>
        <taxon>Agaricomycotina</taxon>
        <taxon>Agaricomycetes</taxon>
        <taxon>Agaricomycetidae</taxon>
        <taxon>Agaricales</taxon>
        <taxon>Agaricineae</taxon>
        <taxon>Nidulariaceae</taxon>
        <taxon>Crucibulum</taxon>
    </lineage>
</organism>
<gene>
    <name evidence="2" type="ORF">BDQ12DRAFT_689373</name>
</gene>
<feature type="region of interest" description="Disordered" evidence="1">
    <location>
        <begin position="212"/>
        <end position="266"/>
    </location>
</feature>
<feature type="compositionally biased region" description="Pro residues" evidence="1">
    <location>
        <begin position="300"/>
        <end position="317"/>
    </location>
</feature>
<feature type="compositionally biased region" description="Polar residues" evidence="1">
    <location>
        <begin position="534"/>
        <end position="544"/>
    </location>
</feature>
<feature type="compositionally biased region" description="Basic and acidic residues" evidence="1">
    <location>
        <begin position="426"/>
        <end position="436"/>
    </location>
</feature>
<proteinExistence type="predicted"/>
<evidence type="ECO:0000313" key="2">
    <source>
        <dbReference type="EMBL" id="TFK34675.1"/>
    </source>
</evidence>
<evidence type="ECO:0000313" key="3">
    <source>
        <dbReference type="Proteomes" id="UP000308652"/>
    </source>
</evidence>
<sequence length="602" mass="65666">MDFDTSMEDEYDILGLDSQSSQADQVIWHSTQTTHTYLDTLIKDSVVPIRRSPRLSNHPPTYSESSFASPSVSTKLSKIASSSSSSSMSSTSKLSSRSKPRSKPTSRARLRRSEPPPAAADLSFHILSSIPFVSAQINAGLDQAKNKKQRGMSVGVQDHPRTALGVMQTTSVFPPTRVNGKGKGKERDIGNISAHRSLSNLTLKSHFLRRSNSHLSTTDEEGATDNDVMDGGMDVDKSFNAMEVDQPSSSKTTRRMSMPPPPAPVQLDLSRQQLQRNLSHPSPFSCMDNNRVLECTQPVYQPPPPPPPESIPAPRTPPRQKSPSLKPASRTSIPVDTPYFPSMSQHSSRPPPLGMRRTHTFPSSTPSTSTSNTRLPTRQRGFKPPLMTQVEKQRKEAKRLKEIQQALQSDGGDGAKVTEESTVAVKMEKVKEEPGYPKDAPLPSGSPPSLRREQSTRTSEAGASGNGSNIPGGHWSTNRGSITRSGYRRCSSNTTYTSIPSTHPPSGSQSSGTSHDHHSIVTTSISNTSTSASHYQPQDKSVSRPNGHGMSEPQATLDADQDQNRQVQELLVPNDGDPDSSFGEVDFNFDEDLFQQVVSKYD</sequence>
<feature type="compositionally biased region" description="Basic residues" evidence="1">
    <location>
        <begin position="96"/>
        <end position="110"/>
    </location>
</feature>
<dbReference type="STRING" id="68775.A0A5C3LPD6"/>
<feature type="compositionally biased region" description="Basic and acidic residues" evidence="1">
    <location>
        <begin position="391"/>
        <end position="402"/>
    </location>
</feature>
<feature type="compositionally biased region" description="Low complexity" evidence="1">
    <location>
        <begin position="79"/>
        <end position="95"/>
    </location>
</feature>
<feature type="compositionally biased region" description="Polar residues" evidence="1">
    <location>
        <begin position="456"/>
        <end position="513"/>
    </location>
</feature>
<feature type="compositionally biased region" description="Acidic residues" evidence="1">
    <location>
        <begin position="218"/>
        <end position="228"/>
    </location>
</feature>
<feature type="region of interest" description="Disordered" evidence="1">
    <location>
        <begin position="296"/>
        <end position="587"/>
    </location>
</feature>
<accession>A0A5C3LPD6</accession>
<dbReference type="EMBL" id="ML213629">
    <property type="protein sequence ID" value="TFK34675.1"/>
    <property type="molecule type" value="Genomic_DNA"/>
</dbReference>